<evidence type="ECO:0000256" key="5">
    <source>
        <dbReference type="ARBA" id="ARBA00023136"/>
    </source>
</evidence>
<keyword evidence="12" id="KW-1185">Reference proteome</keyword>
<evidence type="ECO:0000256" key="10">
    <source>
        <dbReference type="HAMAP-Rule" id="MF_00454"/>
    </source>
</evidence>
<protein>
    <recommendedName>
        <fullName evidence="10">Fluoride-specific ion channel FluC</fullName>
    </recommendedName>
</protein>
<comment type="activity regulation">
    <text evidence="10">Na(+) is not transported, but it plays an essential structural role and its presence is essential for fluoride channel function.</text>
</comment>
<dbReference type="PANTHER" id="PTHR28259:SF1">
    <property type="entry name" value="FLUORIDE EXPORT PROTEIN 1-RELATED"/>
    <property type="match status" value="1"/>
</dbReference>
<organism evidence="11 12">
    <name type="scientific">Williamsia phyllosphaerae</name>
    <dbReference type="NCBI Taxonomy" id="885042"/>
    <lineage>
        <taxon>Bacteria</taxon>
        <taxon>Bacillati</taxon>
        <taxon>Actinomycetota</taxon>
        <taxon>Actinomycetes</taxon>
        <taxon>Mycobacteriales</taxon>
        <taxon>Nocardiaceae</taxon>
        <taxon>Williamsia</taxon>
    </lineage>
</organism>
<comment type="catalytic activity">
    <reaction evidence="8">
        <text>fluoride(in) = fluoride(out)</text>
        <dbReference type="Rhea" id="RHEA:76159"/>
        <dbReference type="ChEBI" id="CHEBI:17051"/>
    </reaction>
    <physiologicalReaction direction="left-to-right" evidence="8">
        <dbReference type="Rhea" id="RHEA:76160"/>
    </physiologicalReaction>
</comment>
<evidence type="ECO:0000256" key="2">
    <source>
        <dbReference type="ARBA" id="ARBA00022475"/>
    </source>
</evidence>
<gene>
    <name evidence="10 11" type="primary">crcB</name>
    <name evidence="10" type="synonym">fluC</name>
    <name evidence="11" type="ORF">GCM10007298_03070</name>
</gene>
<feature type="binding site" evidence="10">
    <location>
        <position position="73"/>
    </location>
    <ligand>
        <name>Na(+)</name>
        <dbReference type="ChEBI" id="CHEBI:29101"/>
        <note>structural</note>
    </ligand>
</feature>
<evidence type="ECO:0000256" key="3">
    <source>
        <dbReference type="ARBA" id="ARBA00022692"/>
    </source>
</evidence>
<keyword evidence="2 10" id="KW-1003">Cell membrane</keyword>
<reference evidence="12" key="1">
    <citation type="journal article" date="2019" name="Int. J. Syst. Evol. Microbiol.">
        <title>The Global Catalogue of Microorganisms (GCM) 10K type strain sequencing project: providing services to taxonomists for standard genome sequencing and annotation.</title>
        <authorList>
            <consortium name="The Broad Institute Genomics Platform"/>
            <consortium name="The Broad Institute Genome Sequencing Center for Infectious Disease"/>
            <person name="Wu L."/>
            <person name="Ma J."/>
        </authorList>
    </citation>
    <scope>NUCLEOTIDE SEQUENCE [LARGE SCALE GENOMIC DNA]</scope>
    <source>
        <strain evidence="12">CCM 7855</strain>
    </source>
</reference>
<comment type="function">
    <text evidence="9 10">Fluoride-specific ion channel. Important for reducing fluoride concentration in the cell, thus reducing its toxicity.</text>
</comment>
<evidence type="ECO:0000313" key="11">
    <source>
        <dbReference type="EMBL" id="GGF10486.1"/>
    </source>
</evidence>
<evidence type="ECO:0000256" key="4">
    <source>
        <dbReference type="ARBA" id="ARBA00022989"/>
    </source>
</evidence>
<comment type="similarity">
    <text evidence="7 10">Belongs to the fluoride channel Fluc/FEX (TC 1.A.43) family.</text>
</comment>
<dbReference type="HAMAP" id="MF_00454">
    <property type="entry name" value="FluC"/>
    <property type="match status" value="1"/>
</dbReference>
<dbReference type="Proteomes" id="UP000632454">
    <property type="component" value="Unassembled WGS sequence"/>
</dbReference>
<keyword evidence="5 10" id="KW-0472">Membrane</keyword>
<keyword evidence="10" id="KW-0479">Metal-binding</keyword>
<sequence>MTLMLTIIAGAIGAVCRFVVDAEVKSRWKSTVPWATIAINVSGSFFLGGLAGAALFHGAAPGWQTVLGTGFCGGYTTFSTASFESVRLIQQRAHLAAAVNILGTLGASVAACALGLLLTSAL</sequence>
<dbReference type="NCBIfam" id="TIGR00494">
    <property type="entry name" value="crcB"/>
    <property type="match status" value="1"/>
</dbReference>
<feature type="transmembrane region" description="Helical" evidence="10">
    <location>
        <begin position="95"/>
        <end position="118"/>
    </location>
</feature>
<evidence type="ECO:0000256" key="7">
    <source>
        <dbReference type="ARBA" id="ARBA00035120"/>
    </source>
</evidence>
<keyword evidence="4 10" id="KW-1133">Transmembrane helix</keyword>
<dbReference type="PANTHER" id="PTHR28259">
    <property type="entry name" value="FLUORIDE EXPORT PROTEIN 1-RELATED"/>
    <property type="match status" value="1"/>
</dbReference>
<name>A0ABQ1U685_9NOCA</name>
<dbReference type="RefSeq" id="WP_188486271.1">
    <property type="nucleotide sequence ID" value="NZ_BMCS01000001.1"/>
</dbReference>
<evidence type="ECO:0000256" key="1">
    <source>
        <dbReference type="ARBA" id="ARBA00004651"/>
    </source>
</evidence>
<evidence type="ECO:0000256" key="6">
    <source>
        <dbReference type="ARBA" id="ARBA00023303"/>
    </source>
</evidence>
<feature type="transmembrane region" description="Helical" evidence="10">
    <location>
        <begin position="32"/>
        <end position="56"/>
    </location>
</feature>
<keyword evidence="3 10" id="KW-0812">Transmembrane</keyword>
<keyword evidence="10" id="KW-0813">Transport</keyword>
<comment type="caution">
    <text evidence="11">The sequence shown here is derived from an EMBL/GenBank/DDBJ whole genome shotgun (WGS) entry which is preliminary data.</text>
</comment>
<accession>A0ABQ1U685</accession>
<dbReference type="InterPro" id="IPR003691">
    <property type="entry name" value="FluC"/>
</dbReference>
<dbReference type="EMBL" id="BMCS01000001">
    <property type="protein sequence ID" value="GGF10486.1"/>
    <property type="molecule type" value="Genomic_DNA"/>
</dbReference>
<keyword evidence="10" id="KW-0406">Ion transport</keyword>
<keyword evidence="10" id="KW-0915">Sodium</keyword>
<evidence type="ECO:0000256" key="9">
    <source>
        <dbReference type="ARBA" id="ARBA00049940"/>
    </source>
</evidence>
<proteinExistence type="inferred from homology"/>
<evidence type="ECO:0000313" key="12">
    <source>
        <dbReference type="Proteomes" id="UP000632454"/>
    </source>
</evidence>
<evidence type="ECO:0000256" key="8">
    <source>
        <dbReference type="ARBA" id="ARBA00035585"/>
    </source>
</evidence>
<feature type="binding site" evidence="10">
    <location>
        <position position="76"/>
    </location>
    <ligand>
        <name>Na(+)</name>
        <dbReference type="ChEBI" id="CHEBI:29101"/>
        <note>structural</note>
    </ligand>
</feature>
<dbReference type="Pfam" id="PF02537">
    <property type="entry name" value="CRCB"/>
    <property type="match status" value="1"/>
</dbReference>
<comment type="subcellular location">
    <subcellularLocation>
        <location evidence="1 10">Cell membrane</location>
        <topology evidence="1 10">Multi-pass membrane protein</topology>
    </subcellularLocation>
</comment>
<keyword evidence="6 10" id="KW-0407">Ion channel</keyword>
<comment type="caution">
    <text evidence="10">Lacks conserved residue(s) required for the propagation of feature annotation.</text>
</comment>